<evidence type="ECO:0000313" key="2">
    <source>
        <dbReference type="Proteomes" id="UP000649617"/>
    </source>
</evidence>
<proteinExistence type="predicted"/>
<keyword evidence="2" id="KW-1185">Reference proteome</keyword>
<gene>
    <name evidence="1" type="ORF">SPIL2461_LOCUS4786</name>
</gene>
<reference evidence="1" key="1">
    <citation type="submission" date="2021-02" db="EMBL/GenBank/DDBJ databases">
        <authorList>
            <person name="Dougan E. K."/>
            <person name="Rhodes N."/>
            <person name="Thang M."/>
            <person name="Chan C."/>
        </authorList>
    </citation>
    <scope>NUCLEOTIDE SEQUENCE</scope>
</reference>
<accession>A0A812M189</accession>
<sequence>YSHEFVGDKAPPETKWEKFEQYQAWMRIRMAELKREGQKSHSQCLELAKCEWDQGGRVVKVPSDAVAACRVPGLNKESFDEHVLQCLGMTVDVDLSLLTVKDGGPLAFCNVPLDPTNGFWKIVAVGRGETKHRTPDLPAFL</sequence>
<feature type="non-terminal residue" evidence="1">
    <location>
        <position position="1"/>
    </location>
</feature>
<organism evidence="1 2">
    <name type="scientific">Symbiodinium pilosum</name>
    <name type="common">Dinoflagellate</name>
    <dbReference type="NCBI Taxonomy" id="2952"/>
    <lineage>
        <taxon>Eukaryota</taxon>
        <taxon>Sar</taxon>
        <taxon>Alveolata</taxon>
        <taxon>Dinophyceae</taxon>
        <taxon>Suessiales</taxon>
        <taxon>Symbiodiniaceae</taxon>
        <taxon>Symbiodinium</taxon>
    </lineage>
</organism>
<comment type="caution">
    <text evidence="1">The sequence shown here is derived from an EMBL/GenBank/DDBJ whole genome shotgun (WGS) entry which is preliminary data.</text>
</comment>
<dbReference type="Proteomes" id="UP000649617">
    <property type="component" value="Unassembled WGS sequence"/>
</dbReference>
<dbReference type="EMBL" id="CAJNIZ010006473">
    <property type="protein sequence ID" value="CAE7250296.1"/>
    <property type="molecule type" value="Genomic_DNA"/>
</dbReference>
<name>A0A812M189_SYMPI</name>
<feature type="non-terminal residue" evidence="1">
    <location>
        <position position="141"/>
    </location>
</feature>
<dbReference type="AlphaFoldDB" id="A0A812M189"/>
<evidence type="ECO:0000313" key="1">
    <source>
        <dbReference type="EMBL" id="CAE7250296.1"/>
    </source>
</evidence>
<protein>
    <submittedName>
        <fullName evidence="1">Uncharacterized protein</fullName>
    </submittedName>
</protein>